<feature type="signal peptide" evidence="2">
    <location>
        <begin position="1"/>
        <end position="22"/>
    </location>
</feature>
<feature type="region of interest" description="Disordered" evidence="1">
    <location>
        <begin position="66"/>
        <end position="198"/>
    </location>
</feature>
<dbReference type="EMBL" id="SIHJ01000001">
    <property type="protein sequence ID" value="TWT37358.1"/>
    <property type="molecule type" value="Genomic_DNA"/>
</dbReference>
<evidence type="ECO:0000313" key="4">
    <source>
        <dbReference type="Proteomes" id="UP000316714"/>
    </source>
</evidence>
<organism evidence="3 4">
    <name type="scientific">Posidoniimonas corsicana</name>
    <dbReference type="NCBI Taxonomy" id="1938618"/>
    <lineage>
        <taxon>Bacteria</taxon>
        <taxon>Pseudomonadati</taxon>
        <taxon>Planctomycetota</taxon>
        <taxon>Planctomycetia</taxon>
        <taxon>Pirellulales</taxon>
        <taxon>Lacipirellulaceae</taxon>
        <taxon>Posidoniimonas</taxon>
    </lineage>
</organism>
<comment type="caution">
    <text evidence="3">The sequence shown here is derived from an EMBL/GenBank/DDBJ whole genome shotgun (WGS) entry which is preliminary data.</text>
</comment>
<reference evidence="3 4" key="1">
    <citation type="submission" date="2019-02" db="EMBL/GenBank/DDBJ databases">
        <title>Deep-cultivation of Planctomycetes and their phenomic and genomic characterization uncovers novel biology.</title>
        <authorList>
            <person name="Wiegand S."/>
            <person name="Jogler M."/>
            <person name="Boedeker C."/>
            <person name="Pinto D."/>
            <person name="Vollmers J."/>
            <person name="Rivas-Marin E."/>
            <person name="Kohn T."/>
            <person name="Peeters S.H."/>
            <person name="Heuer A."/>
            <person name="Rast P."/>
            <person name="Oberbeckmann S."/>
            <person name="Bunk B."/>
            <person name="Jeske O."/>
            <person name="Meyerdierks A."/>
            <person name="Storesund J.E."/>
            <person name="Kallscheuer N."/>
            <person name="Luecker S."/>
            <person name="Lage O.M."/>
            <person name="Pohl T."/>
            <person name="Merkel B.J."/>
            <person name="Hornburger P."/>
            <person name="Mueller R.-W."/>
            <person name="Bruemmer F."/>
            <person name="Labrenz M."/>
            <person name="Spormann A.M."/>
            <person name="Op Den Camp H."/>
            <person name="Overmann J."/>
            <person name="Amann R."/>
            <person name="Jetten M.S.M."/>
            <person name="Mascher T."/>
            <person name="Medema M.H."/>
            <person name="Devos D.P."/>
            <person name="Kaster A.-K."/>
            <person name="Ovreas L."/>
            <person name="Rohde M."/>
            <person name="Galperin M.Y."/>
            <person name="Jogler C."/>
        </authorList>
    </citation>
    <scope>NUCLEOTIDE SEQUENCE [LARGE SCALE GENOMIC DNA]</scope>
    <source>
        <strain evidence="3 4">KOR34</strain>
    </source>
</reference>
<name>A0A5C5VFC1_9BACT</name>
<evidence type="ECO:0000256" key="1">
    <source>
        <dbReference type="SAM" id="MobiDB-lite"/>
    </source>
</evidence>
<feature type="compositionally biased region" description="Pro residues" evidence="1">
    <location>
        <begin position="152"/>
        <end position="167"/>
    </location>
</feature>
<dbReference type="Proteomes" id="UP000316714">
    <property type="component" value="Unassembled WGS sequence"/>
</dbReference>
<feature type="compositionally biased region" description="Basic and acidic residues" evidence="1">
    <location>
        <begin position="85"/>
        <end position="102"/>
    </location>
</feature>
<dbReference type="AlphaFoldDB" id="A0A5C5VFC1"/>
<keyword evidence="2" id="KW-0732">Signal</keyword>
<evidence type="ECO:0000313" key="3">
    <source>
        <dbReference type="EMBL" id="TWT37358.1"/>
    </source>
</evidence>
<evidence type="ECO:0000256" key="2">
    <source>
        <dbReference type="SAM" id="SignalP"/>
    </source>
</evidence>
<feature type="compositionally biased region" description="Low complexity" evidence="1">
    <location>
        <begin position="127"/>
        <end position="151"/>
    </location>
</feature>
<keyword evidence="4" id="KW-1185">Reference proteome</keyword>
<sequence precursor="true">MTFNRLLLTAAAAGLLSQQALAGHPAPCTDCPTPPPCSAEGGCYPNYQTYGYYRTTWGRWPGDYDETTSAKDEKSALPGRLIPKPTEEDRAAPAPSEPKEGNVDPGLNEGSGARELDLPALPPIPGAPGAAPAAPQGQPQNPGAAPADNGPPGLPPLPGFGPPPGIGAPPSSGIRPKSHPVQPAAVADDVPPPLPAGFAALLGGRSGVVRAGHQLERSPSDAPPKQRATPAFYLPSGR</sequence>
<gene>
    <name evidence="3" type="ORF">KOR34_23070</name>
</gene>
<evidence type="ECO:0008006" key="5">
    <source>
        <dbReference type="Google" id="ProtNLM"/>
    </source>
</evidence>
<dbReference type="OrthoDB" id="292768at2"/>
<protein>
    <recommendedName>
        <fullName evidence="5">IgA FC receptor</fullName>
    </recommendedName>
</protein>
<proteinExistence type="predicted"/>
<feature type="compositionally biased region" description="Low complexity" evidence="1">
    <location>
        <begin position="180"/>
        <end position="189"/>
    </location>
</feature>
<dbReference type="RefSeq" id="WP_146564700.1">
    <property type="nucleotide sequence ID" value="NZ_SIHJ01000001.1"/>
</dbReference>
<feature type="chain" id="PRO_5022844236" description="IgA FC receptor" evidence="2">
    <location>
        <begin position="23"/>
        <end position="238"/>
    </location>
</feature>
<accession>A0A5C5VFC1</accession>
<feature type="region of interest" description="Disordered" evidence="1">
    <location>
        <begin position="210"/>
        <end position="238"/>
    </location>
</feature>